<dbReference type="InterPro" id="IPR003813">
    <property type="entry name" value="MvhD/FlpD"/>
</dbReference>
<proteinExistence type="predicted"/>
<evidence type="ECO:0000256" key="2">
    <source>
        <dbReference type="ARBA" id="ARBA00023002"/>
    </source>
</evidence>
<gene>
    <name evidence="6" type="ORF">S01H1_13277</name>
</gene>
<dbReference type="Pfam" id="PF02662">
    <property type="entry name" value="FlpD"/>
    <property type="match status" value="1"/>
</dbReference>
<organism evidence="6">
    <name type="scientific">marine sediment metagenome</name>
    <dbReference type="NCBI Taxonomy" id="412755"/>
    <lineage>
        <taxon>unclassified sequences</taxon>
        <taxon>metagenomes</taxon>
        <taxon>ecological metagenomes</taxon>
    </lineage>
</organism>
<keyword evidence="2" id="KW-0560">Oxidoreductase</keyword>
<dbReference type="GO" id="GO:0016491">
    <property type="term" value="F:oxidoreductase activity"/>
    <property type="evidence" value="ECO:0007669"/>
    <property type="project" value="UniProtKB-KW"/>
</dbReference>
<evidence type="ECO:0000256" key="3">
    <source>
        <dbReference type="ARBA" id="ARBA00023004"/>
    </source>
</evidence>
<keyword evidence="4" id="KW-0411">Iron-sulfur</keyword>
<protein>
    <recommendedName>
        <fullName evidence="5">F420-non-reducing hydrogenase iron-sulfur subunit D domain-containing protein</fullName>
    </recommendedName>
</protein>
<name>X0SHM0_9ZZZZ</name>
<keyword evidence="3" id="KW-0408">Iron</keyword>
<evidence type="ECO:0000256" key="1">
    <source>
        <dbReference type="ARBA" id="ARBA00022723"/>
    </source>
</evidence>
<evidence type="ECO:0000259" key="5">
    <source>
        <dbReference type="Pfam" id="PF02662"/>
    </source>
</evidence>
<dbReference type="AlphaFoldDB" id="X0SHM0"/>
<accession>X0SHM0</accession>
<evidence type="ECO:0000256" key="4">
    <source>
        <dbReference type="ARBA" id="ARBA00023014"/>
    </source>
</evidence>
<feature type="domain" description="F420-non-reducing hydrogenase iron-sulfur subunit D" evidence="5">
    <location>
        <begin position="3"/>
        <end position="45"/>
    </location>
</feature>
<evidence type="ECO:0000313" key="6">
    <source>
        <dbReference type="EMBL" id="GAF74611.1"/>
    </source>
</evidence>
<reference evidence="6" key="1">
    <citation type="journal article" date="2014" name="Front. Microbiol.">
        <title>High frequency of phylogenetically diverse reductive dehalogenase-homologous genes in deep subseafloor sedimentary metagenomes.</title>
        <authorList>
            <person name="Kawai M."/>
            <person name="Futagami T."/>
            <person name="Toyoda A."/>
            <person name="Takaki Y."/>
            <person name="Nishi S."/>
            <person name="Hori S."/>
            <person name="Arai W."/>
            <person name="Tsubouchi T."/>
            <person name="Morono Y."/>
            <person name="Uchiyama I."/>
            <person name="Ito T."/>
            <person name="Fujiyama A."/>
            <person name="Inagaki F."/>
            <person name="Takami H."/>
        </authorList>
    </citation>
    <scope>NUCLEOTIDE SEQUENCE</scope>
    <source>
        <strain evidence="6">Expedition CK06-06</strain>
    </source>
</reference>
<comment type="caution">
    <text evidence="6">The sequence shown here is derived from an EMBL/GenBank/DDBJ whole genome shotgun (WGS) entry which is preliminary data.</text>
</comment>
<dbReference type="GO" id="GO:0051536">
    <property type="term" value="F:iron-sulfur cluster binding"/>
    <property type="evidence" value="ECO:0007669"/>
    <property type="project" value="UniProtKB-KW"/>
</dbReference>
<dbReference type="EMBL" id="BARS01006852">
    <property type="protein sequence ID" value="GAF74611.1"/>
    <property type="molecule type" value="Genomic_DNA"/>
</dbReference>
<dbReference type="GO" id="GO:0046872">
    <property type="term" value="F:metal ion binding"/>
    <property type="evidence" value="ECO:0007669"/>
    <property type="project" value="UniProtKB-KW"/>
</dbReference>
<keyword evidence="1" id="KW-0479">Metal-binding</keyword>
<sequence length="56" mass="6232">MGIKPLLKAIGIEPERLRLEWVGASEGPKFAETVTSFTQTIKELGPSQLNRRQDGH</sequence>